<feature type="transmembrane region" description="Helical" evidence="1">
    <location>
        <begin position="12"/>
        <end position="33"/>
    </location>
</feature>
<protein>
    <submittedName>
        <fullName evidence="2">Uncharacterized protein</fullName>
    </submittedName>
</protein>
<comment type="caution">
    <text evidence="2">The sequence shown here is derived from an EMBL/GenBank/DDBJ whole genome shotgun (WGS) entry which is preliminary data.</text>
</comment>
<gene>
    <name evidence="2" type="ORF">OCV88_06315</name>
</gene>
<keyword evidence="3" id="KW-1185">Reference proteome</keyword>
<keyword evidence="1" id="KW-0812">Transmembrane</keyword>
<dbReference type="EMBL" id="JAOQJQ010000002">
    <property type="protein sequence ID" value="MCU6761956.1"/>
    <property type="molecule type" value="Genomic_DNA"/>
</dbReference>
<accession>A0ABT2TJV7</accession>
<name>A0ABT2TJV7_9FIRM</name>
<keyword evidence="1" id="KW-1133">Transmembrane helix</keyword>
<organism evidence="2 3">
    <name type="scientific">Brotonthovivens ammoniilytica</name>
    <dbReference type="NCBI Taxonomy" id="2981725"/>
    <lineage>
        <taxon>Bacteria</taxon>
        <taxon>Bacillati</taxon>
        <taxon>Bacillota</taxon>
        <taxon>Clostridia</taxon>
        <taxon>Lachnospirales</taxon>
        <taxon>Lachnospiraceae</taxon>
        <taxon>Brotonthovivens</taxon>
    </lineage>
</organism>
<keyword evidence="1" id="KW-0472">Membrane</keyword>
<proteinExistence type="predicted"/>
<evidence type="ECO:0000313" key="3">
    <source>
        <dbReference type="Proteomes" id="UP001652442"/>
    </source>
</evidence>
<evidence type="ECO:0000313" key="2">
    <source>
        <dbReference type="EMBL" id="MCU6761956.1"/>
    </source>
</evidence>
<sequence>MRETREKKYYRIRAWLFWLLAGGMILLILGAYFKDELYEKWLKSGGMEDITYEGKSRLEDTAECYLCGNSDNSLVGYYRKFDTIGLISLNDWYVLDFRLSCQDENGYERNTEDGTSSTYGNTGEIIYSSESNFHGTMASVEVTLPDDYELKMETLEEHLCQPCLDKVLESLEFRKWKHEKKGAVPLCLVDFKTLEIYSLQDWHRGCLIRDYWVEIEPEGNEITVDAYAIPQ</sequence>
<dbReference type="RefSeq" id="WP_158424724.1">
    <property type="nucleotide sequence ID" value="NZ_JAOQJQ010000002.1"/>
</dbReference>
<evidence type="ECO:0000256" key="1">
    <source>
        <dbReference type="SAM" id="Phobius"/>
    </source>
</evidence>
<reference evidence="2 3" key="1">
    <citation type="journal article" date="2021" name="ISME Commun">
        <title>Automated analysis of genomic sequences facilitates high-throughput and comprehensive description of bacteria.</title>
        <authorList>
            <person name="Hitch T.C.A."/>
        </authorList>
    </citation>
    <scope>NUCLEOTIDE SEQUENCE [LARGE SCALE GENOMIC DNA]</scope>
    <source>
        <strain evidence="2 3">Sanger_109</strain>
    </source>
</reference>
<dbReference type="Proteomes" id="UP001652442">
    <property type="component" value="Unassembled WGS sequence"/>
</dbReference>